<accession>A0A176RYK5</accession>
<organism evidence="1 2">
    <name type="scientific">Candidatus Thiomargarita nelsonii</name>
    <dbReference type="NCBI Taxonomy" id="1003181"/>
    <lineage>
        <taxon>Bacteria</taxon>
        <taxon>Pseudomonadati</taxon>
        <taxon>Pseudomonadota</taxon>
        <taxon>Gammaproteobacteria</taxon>
        <taxon>Thiotrichales</taxon>
        <taxon>Thiotrichaceae</taxon>
        <taxon>Thiomargarita</taxon>
    </lineage>
</organism>
<evidence type="ECO:0000313" key="1">
    <source>
        <dbReference type="EMBL" id="OAD20777.1"/>
    </source>
</evidence>
<gene>
    <name evidence="1" type="ORF">THIOM_003498</name>
</gene>
<protein>
    <submittedName>
        <fullName evidence="1">Uncharacterized protein</fullName>
    </submittedName>
</protein>
<dbReference type="AlphaFoldDB" id="A0A176RYK5"/>
<dbReference type="Proteomes" id="UP000076962">
    <property type="component" value="Unassembled WGS sequence"/>
</dbReference>
<dbReference type="EMBL" id="LUTY01002119">
    <property type="protein sequence ID" value="OAD20777.1"/>
    <property type="molecule type" value="Genomic_DNA"/>
</dbReference>
<sequence length="178" mass="20264">MVKTSYFNELKSIVKELATSQQRTERRVEELAVAQQRTEQRVEELAVAQKELATAQQRTETKLQQLIDEHKDTRKQVGGLATTVGYRLEDLAYKGLPPLLKRDFGLIVQGQLKRTYLTDNQGKELEVNITGQALIDGKTVTIIGESKSQLSKNHIDSFIRKRLQRFEGVVQKVFPVLV</sequence>
<comment type="caution">
    <text evidence="1">The sequence shown here is derived from an EMBL/GenBank/DDBJ whole genome shotgun (WGS) entry which is preliminary data.</text>
</comment>
<reference evidence="1 2" key="1">
    <citation type="submission" date="2016-05" db="EMBL/GenBank/DDBJ databases">
        <title>Single-cell genome of chain-forming Candidatus Thiomargarita nelsonii and comparison to other large sulfur-oxidizing bacteria.</title>
        <authorList>
            <person name="Winkel M."/>
            <person name="Salman V."/>
            <person name="Woyke T."/>
            <person name="Schulz-Vogt H."/>
            <person name="Richter M."/>
            <person name="Flood B."/>
            <person name="Bailey J."/>
            <person name="Amann R."/>
            <person name="Mussmann M."/>
        </authorList>
    </citation>
    <scope>NUCLEOTIDE SEQUENCE [LARGE SCALE GENOMIC DNA]</scope>
    <source>
        <strain evidence="1 2">THI036</strain>
    </source>
</reference>
<evidence type="ECO:0000313" key="2">
    <source>
        <dbReference type="Proteomes" id="UP000076962"/>
    </source>
</evidence>
<feature type="non-terminal residue" evidence="1">
    <location>
        <position position="178"/>
    </location>
</feature>
<proteinExistence type="predicted"/>
<keyword evidence="2" id="KW-1185">Reference proteome</keyword>
<name>A0A176RYK5_9GAMM</name>